<feature type="transmembrane region" description="Helical" evidence="6">
    <location>
        <begin position="80"/>
        <end position="100"/>
    </location>
</feature>
<dbReference type="PROSITE" id="PS51257">
    <property type="entry name" value="PROKAR_LIPOPROTEIN"/>
    <property type="match status" value="1"/>
</dbReference>
<dbReference type="Pfam" id="PF07690">
    <property type="entry name" value="MFS_1"/>
    <property type="match status" value="1"/>
</dbReference>
<dbReference type="PROSITE" id="PS50850">
    <property type="entry name" value="MFS"/>
    <property type="match status" value="1"/>
</dbReference>
<feature type="domain" description="Major facilitator superfamily (MFS) profile" evidence="7">
    <location>
        <begin position="46"/>
        <end position="142"/>
    </location>
</feature>
<keyword evidence="9" id="KW-1185">Reference proteome</keyword>
<evidence type="ECO:0000313" key="9">
    <source>
        <dbReference type="Proteomes" id="UP000007076"/>
    </source>
</evidence>
<comment type="subcellular location">
    <subcellularLocation>
        <location evidence="1">Cell membrane</location>
        <topology evidence="1">Multi-pass membrane protein</topology>
    </subcellularLocation>
</comment>
<dbReference type="EMBL" id="AP010968">
    <property type="protein sequence ID" value="BAJ32766.1"/>
    <property type="molecule type" value="Genomic_DNA"/>
</dbReference>
<keyword evidence="5" id="KW-0046">Antibiotic resistance</keyword>
<gene>
    <name evidence="8" type="ordered locus">KSE_70080</name>
</gene>
<dbReference type="SUPFAM" id="SSF103473">
    <property type="entry name" value="MFS general substrate transporter"/>
    <property type="match status" value="1"/>
</dbReference>
<evidence type="ECO:0000259" key="7">
    <source>
        <dbReference type="PROSITE" id="PS50850"/>
    </source>
</evidence>
<evidence type="ECO:0000256" key="5">
    <source>
        <dbReference type="ARBA" id="ARBA00023251"/>
    </source>
</evidence>
<dbReference type="STRING" id="452652.KSE_70080"/>
<evidence type="ECO:0000256" key="1">
    <source>
        <dbReference type="ARBA" id="ARBA00004651"/>
    </source>
</evidence>
<dbReference type="Proteomes" id="UP000007076">
    <property type="component" value="Chromosome"/>
</dbReference>
<reference evidence="8 9" key="1">
    <citation type="journal article" date="2010" name="DNA Res.">
        <title>Genome sequence of Kitasatospora setae NBRC 14216T: an evolutionary snapshot of the family Streptomycetaceae.</title>
        <authorList>
            <person name="Ichikawa N."/>
            <person name="Oguchi A."/>
            <person name="Ikeda H."/>
            <person name="Ishikawa J."/>
            <person name="Kitani S."/>
            <person name="Watanabe Y."/>
            <person name="Nakamura S."/>
            <person name="Katano Y."/>
            <person name="Kishi E."/>
            <person name="Sasagawa M."/>
            <person name="Ankai A."/>
            <person name="Fukui S."/>
            <person name="Hashimoto Y."/>
            <person name="Kamata S."/>
            <person name="Otoguro M."/>
            <person name="Tanikawa S."/>
            <person name="Nihira T."/>
            <person name="Horinouchi S."/>
            <person name="Ohnishi Y."/>
            <person name="Hayakawa M."/>
            <person name="Kuzuyama T."/>
            <person name="Arisawa A."/>
            <person name="Nomoto F."/>
            <person name="Miura H."/>
            <person name="Takahashi Y."/>
            <person name="Fujita N."/>
        </authorList>
    </citation>
    <scope>NUCLEOTIDE SEQUENCE [LARGE SCALE GENOMIC DNA]</scope>
    <source>
        <strain evidence="9">ATCC 33774 / DSM 43861 / JCM 3304 / KCC A-0304 / NBRC 14216 / KM-6054</strain>
    </source>
</reference>
<dbReference type="GO" id="GO:0005886">
    <property type="term" value="C:plasma membrane"/>
    <property type="evidence" value="ECO:0007669"/>
    <property type="project" value="UniProtKB-SubCell"/>
</dbReference>
<accession>E4MYV4</accession>
<dbReference type="Gene3D" id="1.20.1720.10">
    <property type="entry name" value="Multidrug resistance protein D"/>
    <property type="match status" value="1"/>
</dbReference>
<keyword evidence="2 6" id="KW-0812">Transmembrane</keyword>
<keyword evidence="3 6" id="KW-1133">Transmembrane helix</keyword>
<sequence length="142" mass="14563">MERRGPPSLPAAAGACPPITERTTAAPAPVPAGTAAAPPGAPHRATLPVILAGVFLAGLDFFIVNVAVPALQHDLRATDAQIQLVVAAYALAYGVGMVTGGRLGDLFPVKSACWAELVPRAGGSSRDQQVSMARSHSLELQY</sequence>
<name>E4MYV4_KITSK</name>
<dbReference type="InterPro" id="IPR011701">
    <property type="entry name" value="MFS"/>
</dbReference>
<feature type="transmembrane region" description="Helical" evidence="6">
    <location>
        <begin position="49"/>
        <end position="68"/>
    </location>
</feature>
<organism evidence="8 9">
    <name type="scientific">Kitasatospora setae (strain ATCC 33774 / DSM 43861 / JCM 3304 / KCC A-0304 / NBRC 14216 / KM-6054)</name>
    <name type="common">Streptomyces setae</name>
    <dbReference type="NCBI Taxonomy" id="452652"/>
    <lineage>
        <taxon>Bacteria</taxon>
        <taxon>Bacillati</taxon>
        <taxon>Actinomycetota</taxon>
        <taxon>Actinomycetes</taxon>
        <taxon>Kitasatosporales</taxon>
        <taxon>Streptomycetaceae</taxon>
        <taxon>Kitasatospora</taxon>
    </lineage>
</organism>
<proteinExistence type="predicted"/>
<dbReference type="PANTHER" id="PTHR42718:SF39">
    <property type="entry name" value="ACTINORHODIN TRANSPORTER-RELATED"/>
    <property type="match status" value="1"/>
</dbReference>
<protein>
    <submittedName>
        <fullName evidence="8">Putative truncated drug resistance protein</fullName>
    </submittedName>
</protein>
<evidence type="ECO:0000256" key="3">
    <source>
        <dbReference type="ARBA" id="ARBA00022989"/>
    </source>
</evidence>
<dbReference type="InterPro" id="IPR036259">
    <property type="entry name" value="MFS_trans_sf"/>
</dbReference>
<dbReference type="HOGENOM" id="CLU_1813240_0_0_11"/>
<dbReference type="GO" id="GO:0022857">
    <property type="term" value="F:transmembrane transporter activity"/>
    <property type="evidence" value="ECO:0007669"/>
    <property type="project" value="InterPro"/>
</dbReference>
<evidence type="ECO:0000313" key="8">
    <source>
        <dbReference type="EMBL" id="BAJ32766.1"/>
    </source>
</evidence>
<evidence type="ECO:0000256" key="2">
    <source>
        <dbReference type="ARBA" id="ARBA00022692"/>
    </source>
</evidence>
<dbReference type="PATRIC" id="fig|452652.3.peg.7039"/>
<keyword evidence="4 6" id="KW-0472">Membrane</keyword>
<evidence type="ECO:0000256" key="6">
    <source>
        <dbReference type="SAM" id="Phobius"/>
    </source>
</evidence>
<dbReference type="KEGG" id="ksk:KSE_70080"/>
<dbReference type="PANTHER" id="PTHR42718">
    <property type="entry name" value="MAJOR FACILITATOR SUPERFAMILY MULTIDRUG TRANSPORTER MFSC"/>
    <property type="match status" value="1"/>
</dbReference>
<dbReference type="eggNOG" id="COG0477">
    <property type="taxonomic scope" value="Bacteria"/>
</dbReference>
<evidence type="ECO:0000256" key="4">
    <source>
        <dbReference type="ARBA" id="ARBA00023136"/>
    </source>
</evidence>
<dbReference type="GO" id="GO:0046677">
    <property type="term" value="P:response to antibiotic"/>
    <property type="evidence" value="ECO:0007669"/>
    <property type="project" value="UniProtKB-KW"/>
</dbReference>
<dbReference type="InterPro" id="IPR020846">
    <property type="entry name" value="MFS_dom"/>
</dbReference>
<dbReference type="AlphaFoldDB" id="E4MYV4"/>